<evidence type="ECO:0000313" key="3">
    <source>
        <dbReference type="EMBL" id="MFC5543410.1"/>
    </source>
</evidence>
<dbReference type="EMBL" id="JBHSNQ010000195">
    <property type="protein sequence ID" value="MFC5543410.1"/>
    <property type="molecule type" value="Genomic_DNA"/>
</dbReference>
<gene>
    <name evidence="3" type="ORF">ACFPOH_17000</name>
</gene>
<keyword evidence="1" id="KW-0812">Transmembrane</keyword>
<keyword evidence="4" id="KW-1185">Reference proteome</keyword>
<proteinExistence type="predicted"/>
<organism evidence="3 4">
    <name type="scientific">Ureibacillus suwonensis</name>
    <dbReference type="NCBI Taxonomy" id="313007"/>
    <lineage>
        <taxon>Bacteria</taxon>
        <taxon>Bacillati</taxon>
        <taxon>Bacillota</taxon>
        <taxon>Bacilli</taxon>
        <taxon>Bacillales</taxon>
        <taxon>Caryophanaceae</taxon>
        <taxon>Ureibacillus</taxon>
    </lineage>
</organism>
<dbReference type="InterPro" id="IPR021309">
    <property type="entry name" value="YgaP-like_TM"/>
</dbReference>
<sequence length="64" mass="7008">MGSNVGTADRVIRIILGLAILSLLFILEGNLKYLGLIGLIPLITGLVKYCPLYSLFKINTCQKK</sequence>
<comment type="caution">
    <text evidence="3">The sequence shown here is derived from an EMBL/GenBank/DDBJ whole genome shotgun (WGS) entry which is preliminary data.</text>
</comment>
<dbReference type="Proteomes" id="UP001595978">
    <property type="component" value="Unassembled WGS sequence"/>
</dbReference>
<protein>
    <submittedName>
        <fullName evidence="3">DUF2892 domain-containing protein</fullName>
    </submittedName>
</protein>
<accession>A0ABW0RIH4</accession>
<feature type="domain" description="Inner membrane protein YgaP-like transmembrane" evidence="2">
    <location>
        <begin position="1"/>
        <end position="64"/>
    </location>
</feature>
<evidence type="ECO:0000259" key="2">
    <source>
        <dbReference type="Pfam" id="PF11127"/>
    </source>
</evidence>
<name>A0ABW0RIH4_9BACL</name>
<feature type="transmembrane region" description="Helical" evidence="1">
    <location>
        <begin position="33"/>
        <end position="56"/>
    </location>
</feature>
<evidence type="ECO:0000313" key="4">
    <source>
        <dbReference type="Proteomes" id="UP001595978"/>
    </source>
</evidence>
<dbReference type="RefSeq" id="WP_342470624.1">
    <property type="nucleotide sequence ID" value="NZ_JBHSNQ010000195.1"/>
</dbReference>
<keyword evidence="1" id="KW-0472">Membrane</keyword>
<reference evidence="4" key="1">
    <citation type="journal article" date="2019" name="Int. J. Syst. Evol. Microbiol.">
        <title>The Global Catalogue of Microorganisms (GCM) 10K type strain sequencing project: providing services to taxonomists for standard genome sequencing and annotation.</title>
        <authorList>
            <consortium name="The Broad Institute Genomics Platform"/>
            <consortium name="The Broad Institute Genome Sequencing Center for Infectious Disease"/>
            <person name="Wu L."/>
            <person name="Ma J."/>
        </authorList>
    </citation>
    <scope>NUCLEOTIDE SEQUENCE [LARGE SCALE GENOMIC DNA]</scope>
    <source>
        <strain evidence="4">CCUG 56331</strain>
    </source>
</reference>
<feature type="transmembrane region" description="Helical" evidence="1">
    <location>
        <begin position="12"/>
        <end position="27"/>
    </location>
</feature>
<keyword evidence="1" id="KW-1133">Transmembrane helix</keyword>
<evidence type="ECO:0000256" key="1">
    <source>
        <dbReference type="SAM" id="Phobius"/>
    </source>
</evidence>
<dbReference type="Pfam" id="PF11127">
    <property type="entry name" value="YgaP-like_TM"/>
    <property type="match status" value="1"/>
</dbReference>